<reference evidence="4" key="1">
    <citation type="submission" date="2018-06" db="EMBL/GenBank/DDBJ databases">
        <authorList>
            <person name="Zhirakovskaya E."/>
        </authorList>
    </citation>
    <scope>NUCLEOTIDE SEQUENCE</scope>
</reference>
<keyword evidence="4" id="KW-0328">Glycosyltransferase</keyword>
<dbReference type="InterPro" id="IPR045864">
    <property type="entry name" value="aa-tRNA-synth_II/BPL/LPL"/>
</dbReference>
<accession>A0A3B0XC51</accession>
<proteinExistence type="inferred from homology"/>
<dbReference type="GO" id="GO:0005737">
    <property type="term" value="C:cytoplasm"/>
    <property type="evidence" value="ECO:0007669"/>
    <property type="project" value="UniProtKB-SubCell"/>
</dbReference>
<dbReference type="NCBIfam" id="TIGR00443">
    <property type="entry name" value="hisZ_biosyn_reg"/>
    <property type="match status" value="1"/>
</dbReference>
<dbReference type="PANTHER" id="PTHR43707:SF1">
    <property type="entry name" value="HISTIDINE--TRNA LIGASE, MITOCHONDRIAL-RELATED"/>
    <property type="match status" value="1"/>
</dbReference>
<gene>
    <name evidence="4" type="ORF">MNBD_GAMMA08-1595</name>
</gene>
<dbReference type="EC" id="2.4.2.17" evidence="4"/>
<keyword evidence="4" id="KW-0808">Transferase</keyword>
<dbReference type="Gene3D" id="3.30.930.10">
    <property type="entry name" value="Bira Bifunctional Protein, Domain 2"/>
    <property type="match status" value="1"/>
</dbReference>
<dbReference type="InterPro" id="IPR041715">
    <property type="entry name" value="HisRS-like_core"/>
</dbReference>
<protein>
    <submittedName>
        <fullName evidence="4">ATP phosphoribosyltransferase regulatory subunit</fullName>
        <ecNumber evidence="4">2.4.2.17</ecNumber>
    </submittedName>
</protein>
<dbReference type="GO" id="GO:0004821">
    <property type="term" value="F:histidine-tRNA ligase activity"/>
    <property type="evidence" value="ECO:0007669"/>
    <property type="project" value="TreeGrafter"/>
</dbReference>
<evidence type="ECO:0000256" key="1">
    <source>
        <dbReference type="ARBA" id="ARBA00004496"/>
    </source>
</evidence>
<dbReference type="SUPFAM" id="SSF55681">
    <property type="entry name" value="Class II aaRS and biotin synthetases"/>
    <property type="match status" value="1"/>
</dbReference>
<dbReference type="HAMAP" id="MF_00125">
    <property type="entry name" value="HisZ"/>
    <property type="match status" value="1"/>
</dbReference>
<evidence type="ECO:0000256" key="2">
    <source>
        <dbReference type="ARBA" id="ARBA00022490"/>
    </source>
</evidence>
<dbReference type="NCBIfam" id="NF009086">
    <property type="entry name" value="PRK12421.1"/>
    <property type="match status" value="1"/>
</dbReference>
<dbReference type="GO" id="GO:0006427">
    <property type="term" value="P:histidyl-tRNA aminoacylation"/>
    <property type="evidence" value="ECO:0007669"/>
    <property type="project" value="TreeGrafter"/>
</dbReference>
<sequence length="392" mass="43340">MASKNHWLLPQGIEETLPADAARLETLRRSLLDIYASWGYQLVMPPVIEFLESLLTGTGHDYDLQTFKLIDQITGRLMGVRADMTPQVARIDSHQLKNDAPNRLCYMGTVLRTLPDGFGSSRSPFQAGVELYGHDGVESDVEVLCLMVETLSASGIKNISIDIGHVGLFRGLAKQAGLNDEQESVLFEMMQRKAIPEIQAYLIEQSIEKKVANMLNALPELHGDESCLQKAKTCFADANDSVKNALQYLQQAAETFNQRVSNVEIHFDLSELRGYRYHTGLLFAAYTAGEGQEIARGGRYDDIGEDFGRARPATGFSTDIKNLLNLSQQNKALTNNGILAPSDDDPALWQAIKELRAQGEKVIQSLPGQQGDAAELGCNRLLENVSNKWVVK</sequence>
<keyword evidence="2" id="KW-0963">Cytoplasm</keyword>
<dbReference type="InterPro" id="IPR004517">
    <property type="entry name" value="HisZ"/>
</dbReference>
<dbReference type="CDD" id="cd00773">
    <property type="entry name" value="HisRS-like_core"/>
    <property type="match status" value="1"/>
</dbReference>
<dbReference type="Pfam" id="PF13393">
    <property type="entry name" value="tRNA-synt_His"/>
    <property type="match status" value="1"/>
</dbReference>
<dbReference type="PIRSF" id="PIRSF001549">
    <property type="entry name" value="His-tRNA_synth"/>
    <property type="match status" value="1"/>
</dbReference>
<name>A0A3B0XC51_9ZZZZ</name>
<dbReference type="EMBL" id="UOFH01000170">
    <property type="protein sequence ID" value="VAW61002.1"/>
    <property type="molecule type" value="Genomic_DNA"/>
</dbReference>
<dbReference type="GO" id="GO:0000105">
    <property type="term" value="P:L-histidine biosynthetic process"/>
    <property type="evidence" value="ECO:0007669"/>
    <property type="project" value="InterPro"/>
</dbReference>
<organism evidence="4">
    <name type="scientific">hydrothermal vent metagenome</name>
    <dbReference type="NCBI Taxonomy" id="652676"/>
    <lineage>
        <taxon>unclassified sequences</taxon>
        <taxon>metagenomes</taxon>
        <taxon>ecological metagenomes</taxon>
    </lineage>
</organism>
<dbReference type="AlphaFoldDB" id="A0A3B0XC51"/>
<comment type="subcellular location">
    <subcellularLocation>
        <location evidence="1">Cytoplasm</location>
    </subcellularLocation>
</comment>
<dbReference type="InterPro" id="IPR004516">
    <property type="entry name" value="HisRS/HisZ"/>
</dbReference>
<dbReference type="GO" id="GO:0003879">
    <property type="term" value="F:ATP phosphoribosyltransferase activity"/>
    <property type="evidence" value="ECO:0007669"/>
    <property type="project" value="UniProtKB-EC"/>
</dbReference>
<evidence type="ECO:0000313" key="4">
    <source>
        <dbReference type="EMBL" id="VAW61002.1"/>
    </source>
</evidence>
<feature type="domain" description="Class II Histidinyl-tRNA synthetase (HisRS)-like catalytic core" evidence="3">
    <location>
        <begin position="12"/>
        <end position="323"/>
    </location>
</feature>
<evidence type="ECO:0000259" key="3">
    <source>
        <dbReference type="Pfam" id="PF13393"/>
    </source>
</evidence>
<dbReference type="NCBIfam" id="NF008935">
    <property type="entry name" value="PRK12292.1-1"/>
    <property type="match status" value="1"/>
</dbReference>
<dbReference type="PANTHER" id="PTHR43707">
    <property type="entry name" value="HISTIDYL-TRNA SYNTHETASE"/>
    <property type="match status" value="1"/>
</dbReference>